<dbReference type="RefSeq" id="WP_290110165.1">
    <property type="nucleotide sequence ID" value="NZ_JAUEPL010000004.1"/>
</dbReference>
<dbReference type="Proteomes" id="UP001174050">
    <property type="component" value="Unassembled WGS sequence"/>
</dbReference>
<comment type="caution">
    <text evidence="1">The sequence shown here is derived from an EMBL/GenBank/DDBJ whole genome shotgun (WGS) entry which is preliminary data.</text>
</comment>
<evidence type="ECO:0000313" key="1">
    <source>
        <dbReference type="EMBL" id="MDN3293313.1"/>
    </source>
</evidence>
<sequence>MGQFIRTWGVGITAAAVVAGSVGTAVAVASPSSAPRKPAASSPALASASAKAPMKTVRAWQQFRISGVITNLRPGSKVTLQQKQGKRWTSLPASMRTTNRSTYSMRVMLGMKGHNKLRLVDTHKRAVTPVMHVWVR</sequence>
<gene>
    <name evidence="1" type="ORF">QWM81_04460</name>
</gene>
<proteinExistence type="predicted"/>
<organism evidence="1 2">
    <name type="scientific">Streptomyces ficellus</name>
    <dbReference type="NCBI Taxonomy" id="1977088"/>
    <lineage>
        <taxon>Bacteria</taxon>
        <taxon>Bacillati</taxon>
        <taxon>Actinomycetota</taxon>
        <taxon>Actinomycetes</taxon>
        <taxon>Kitasatosporales</taxon>
        <taxon>Streptomycetaceae</taxon>
        <taxon>Streptomyces</taxon>
    </lineage>
</organism>
<accession>A0ABT7Z1E3</accession>
<evidence type="ECO:0000313" key="2">
    <source>
        <dbReference type="Proteomes" id="UP001174050"/>
    </source>
</evidence>
<reference evidence="1" key="1">
    <citation type="submission" date="2023-06" db="EMBL/GenBank/DDBJ databases">
        <title>WGS-Sequencing of Streptomyces ficellus isolate 21 collected from sand in Gara Djebilet Iron Mine in Algeria.</title>
        <authorList>
            <person name="Zegers G.P."/>
            <person name="Gomez A."/>
            <person name="Gueddou A."/>
            <person name="Zahara A.F."/>
            <person name="Worth M."/>
            <person name="Sevigny J.L."/>
            <person name="Tisa L."/>
        </authorList>
    </citation>
    <scope>NUCLEOTIDE SEQUENCE</scope>
    <source>
        <strain evidence="1">AS11</strain>
    </source>
</reference>
<protein>
    <submittedName>
        <fullName evidence="1">Uncharacterized protein</fullName>
    </submittedName>
</protein>
<name>A0ABT7Z1E3_9ACTN</name>
<keyword evidence="2" id="KW-1185">Reference proteome</keyword>
<dbReference type="EMBL" id="JAUEPL010000004">
    <property type="protein sequence ID" value="MDN3293313.1"/>
    <property type="molecule type" value="Genomic_DNA"/>
</dbReference>